<evidence type="ECO:0000256" key="1">
    <source>
        <dbReference type="SAM" id="MobiDB-lite"/>
    </source>
</evidence>
<name>A0A062UCM5_9PROT</name>
<dbReference type="GO" id="GO:0016757">
    <property type="term" value="F:glycosyltransferase activity"/>
    <property type="evidence" value="ECO:0007669"/>
    <property type="project" value="TreeGrafter"/>
</dbReference>
<evidence type="ECO:0000313" key="2">
    <source>
        <dbReference type="EMBL" id="KCZ56062.1"/>
    </source>
</evidence>
<dbReference type="eggNOG" id="COG0438">
    <property type="taxonomic scope" value="Bacteria"/>
</dbReference>
<dbReference type="AlphaFoldDB" id="A0A062UCM5"/>
<dbReference type="STRING" id="1280947.HY30_07345"/>
<dbReference type="PANTHER" id="PTHR12526:SF590">
    <property type="entry name" value="ALPHA-MALTOSE-1-PHOSPHATE SYNTHASE"/>
    <property type="match status" value="1"/>
</dbReference>
<protein>
    <recommendedName>
        <fullName evidence="4">Glycosyl transferase family 1 domain-containing protein</fullName>
    </recommendedName>
</protein>
<feature type="compositionally biased region" description="Polar residues" evidence="1">
    <location>
        <begin position="367"/>
        <end position="381"/>
    </location>
</feature>
<dbReference type="Pfam" id="PF13692">
    <property type="entry name" value="Glyco_trans_1_4"/>
    <property type="match status" value="1"/>
</dbReference>
<accession>A0A062UCM5</accession>
<evidence type="ECO:0000313" key="3">
    <source>
        <dbReference type="Proteomes" id="UP000027190"/>
    </source>
</evidence>
<dbReference type="PATRIC" id="fig|1280947.3.peg.2892"/>
<organism evidence="2 3">
    <name type="scientific">Hyphomonas chukchiensis</name>
    <dbReference type="NCBI Taxonomy" id="1280947"/>
    <lineage>
        <taxon>Bacteria</taxon>
        <taxon>Pseudomonadati</taxon>
        <taxon>Pseudomonadota</taxon>
        <taxon>Alphaproteobacteria</taxon>
        <taxon>Hyphomonadales</taxon>
        <taxon>Hyphomonadaceae</taxon>
        <taxon>Hyphomonas</taxon>
    </lineage>
</organism>
<reference evidence="2 3" key="1">
    <citation type="journal article" date="2014" name="Antonie Van Leeuwenhoek">
        <title>Hyphomonas beringensis sp. nov. and Hyphomonas chukchiensis sp. nov., isolated from surface seawater of the Bering Sea and Chukchi Sea.</title>
        <authorList>
            <person name="Li C."/>
            <person name="Lai Q."/>
            <person name="Li G."/>
            <person name="Dong C."/>
            <person name="Wang J."/>
            <person name="Liao Y."/>
            <person name="Shao Z."/>
        </authorList>
    </citation>
    <scope>NUCLEOTIDE SEQUENCE [LARGE SCALE GENOMIC DNA]</scope>
    <source>
        <strain evidence="2 3">BH-BN04-4</strain>
    </source>
</reference>
<dbReference type="Proteomes" id="UP000027190">
    <property type="component" value="Unassembled WGS sequence"/>
</dbReference>
<dbReference type="Gene3D" id="3.40.50.2000">
    <property type="entry name" value="Glycogen Phosphorylase B"/>
    <property type="match status" value="1"/>
</dbReference>
<evidence type="ECO:0008006" key="4">
    <source>
        <dbReference type="Google" id="ProtNLM"/>
    </source>
</evidence>
<dbReference type="SUPFAM" id="SSF53756">
    <property type="entry name" value="UDP-Glycosyltransferase/glycogen phosphorylase"/>
    <property type="match status" value="1"/>
</dbReference>
<comment type="caution">
    <text evidence="2">The sequence shown here is derived from an EMBL/GenBank/DDBJ whole genome shotgun (WGS) entry which is preliminary data.</text>
</comment>
<keyword evidence="3" id="KW-1185">Reference proteome</keyword>
<dbReference type="PANTHER" id="PTHR12526">
    <property type="entry name" value="GLYCOSYLTRANSFERASE"/>
    <property type="match status" value="1"/>
</dbReference>
<gene>
    <name evidence="2" type="ORF">HY30_07345</name>
</gene>
<dbReference type="CDD" id="cd03801">
    <property type="entry name" value="GT4_PimA-like"/>
    <property type="match status" value="1"/>
</dbReference>
<feature type="region of interest" description="Disordered" evidence="1">
    <location>
        <begin position="362"/>
        <end position="389"/>
    </location>
</feature>
<sequence length="389" mass="43362">MVPRRSGHQIDSRLFLPFDKLLNKLDGIAWMAPFHNADLVHAFNRVPIGERKYVISFESHLPRRFGIARDNSYTDWLTREISSRHCRRIIALSHYARNQFIDQTKDACTAEALKAKLLVRHPNVLMGPDVDPLAAELAEGRMDELVITFVGSHFARKGGCVAVRLAQKALEENLPVRIQIVSSLTVGASVWTDPTSEAFFKPYLDLLDLPNVTRFDGLPNSAVRQLLGRSHFSFLPTFSDTFGYSIIEAMAEHTPSIATPVQAIPEFVMDGLNGLMLPLDVDELGHWVQPEGVKHGDAAYEAFFAEEIERLADHALAAIRPYIGAPEKLLPMRRAARLTAEKMFSPAVSGAFYDPFYERVAAEKPSSDPQNTPLDVSSPTISDIEDQLA</sequence>
<proteinExistence type="predicted"/>
<dbReference type="EMBL" id="AWFG01000052">
    <property type="protein sequence ID" value="KCZ56062.1"/>
    <property type="molecule type" value="Genomic_DNA"/>
</dbReference>